<name>A0ABR4AU19_9LECA</name>
<evidence type="ECO:0000256" key="1">
    <source>
        <dbReference type="SAM" id="Phobius"/>
    </source>
</evidence>
<accession>A0ABR4AU19</accession>
<keyword evidence="1" id="KW-1133">Transmembrane helix</keyword>
<protein>
    <submittedName>
        <fullName evidence="2">Uncharacterized protein</fullName>
    </submittedName>
</protein>
<dbReference type="Proteomes" id="UP001590950">
    <property type="component" value="Unassembled WGS sequence"/>
</dbReference>
<feature type="transmembrane region" description="Helical" evidence="1">
    <location>
        <begin position="16"/>
        <end position="33"/>
    </location>
</feature>
<dbReference type="EMBL" id="JBEFKJ010000003">
    <property type="protein sequence ID" value="KAL2046958.1"/>
    <property type="molecule type" value="Genomic_DNA"/>
</dbReference>
<organism evidence="2 3">
    <name type="scientific">Stereocaulon virgatum</name>
    <dbReference type="NCBI Taxonomy" id="373712"/>
    <lineage>
        <taxon>Eukaryota</taxon>
        <taxon>Fungi</taxon>
        <taxon>Dikarya</taxon>
        <taxon>Ascomycota</taxon>
        <taxon>Pezizomycotina</taxon>
        <taxon>Lecanoromycetes</taxon>
        <taxon>OSLEUM clade</taxon>
        <taxon>Lecanoromycetidae</taxon>
        <taxon>Lecanorales</taxon>
        <taxon>Lecanorineae</taxon>
        <taxon>Stereocaulaceae</taxon>
        <taxon>Stereocaulon</taxon>
    </lineage>
</organism>
<evidence type="ECO:0000313" key="3">
    <source>
        <dbReference type="Proteomes" id="UP001590950"/>
    </source>
</evidence>
<keyword evidence="3" id="KW-1185">Reference proteome</keyword>
<evidence type="ECO:0000313" key="2">
    <source>
        <dbReference type="EMBL" id="KAL2046958.1"/>
    </source>
</evidence>
<proteinExistence type="predicted"/>
<sequence>MSLWKSFKNLKPRTRLYFGIGTMTWAGLGLLLSDRVEEYFGLRPTEKDRQALEEVIPRIRRVD</sequence>
<gene>
    <name evidence="2" type="ORF">N7G274_000976</name>
</gene>
<keyword evidence="1" id="KW-0812">Transmembrane</keyword>
<reference evidence="2 3" key="1">
    <citation type="submission" date="2024-09" db="EMBL/GenBank/DDBJ databases">
        <title>Rethinking Asexuality: The Enigmatic Case of Functional Sexual Genes in Lepraria (Stereocaulaceae).</title>
        <authorList>
            <person name="Doellman M."/>
            <person name="Sun Y."/>
            <person name="Barcenas-Pena A."/>
            <person name="Lumbsch H.T."/>
            <person name="Grewe F."/>
        </authorList>
    </citation>
    <scope>NUCLEOTIDE SEQUENCE [LARGE SCALE GENOMIC DNA]</scope>
    <source>
        <strain evidence="2 3">Mercado 3170</strain>
    </source>
</reference>
<keyword evidence="1" id="KW-0472">Membrane</keyword>
<comment type="caution">
    <text evidence="2">The sequence shown here is derived from an EMBL/GenBank/DDBJ whole genome shotgun (WGS) entry which is preliminary data.</text>
</comment>